<feature type="region of interest" description="Disordered" evidence="1">
    <location>
        <begin position="142"/>
        <end position="168"/>
    </location>
</feature>
<evidence type="ECO:0000256" key="2">
    <source>
        <dbReference type="SAM" id="SignalP"/>
    </source>
</evidence>
<sequence length="168" mass="18206">MRWIRPRTILCLRPFASSLFQINSCLDLFLHTSRCSIGTGCLVPGLKEKPDAGHCRFGPHAVDPADDTAWLASPGHPMAQAAESLSSSQVKATSESSWPAAIFPSAHILPDLPCLFSTPSPRHALTRHRLPCRLTFCSVSRSHPQRLPPTFPTRSRQALTGDGAATGN</sequence>
<proteinExistence type="predicted"/>
<evidence type="ECO:0000313" key="4">
    <source>
        <dbReference type="Proteomes" id="UP000240760"/>
    </source>
</evidence>
<feature type="chain" id="PRO_5015598029" evidence="2">
    <location>
        <begin position="19"/>
        <end position="168"/>
    </location>
</feature>
<keyword evidence="4" id="KW-1185">Reference proteome</keyword>
<evidence type="ECO:0000313" key="3">
    <source>
        <dbReference type="EMBL" id="PTB81220.1"/>
    </source>
</evidence>
<dbReference type="Proteomes" id="UP000240760">
    <property type="component" value="Unassembled WGS sequence"/>
</dbReference>
<protein>
    <submittedName>
        <fullName evidence="3">Uncharacterized protein</fullName>
    </submittedName>
</protein>
<organism evidence="3 4">
    <name type="scientific">Trichoderma longibrachiatum ATCC 18648</name>
    <dbReference type="NCBI Taxonomy" id="983965"/>
    <lineage>
        <taxon>Eukaryota</taxon>
        <taxon>Fungi</taxon>
        <taxon>Dikarya</taxon>
        <taxon>Ascomycota</taxon>
        <taxon>Pezizomycotina</taxon>
        <taxon>Sordariomycetes</taxon>
        <taxon>Hypocreomycetidae</taxon>
        <taxon>Hypocreales</taxon>
        <taxon>Hypocreaceae</taxon>
        <taxon>Trichoderma</taxon>
    </lineage>
</organism>
<reference evidence="3 4" key="1">
    <citation type="submission" date="2016-07" db="EMBL/GenBank/DDBJ databases">
        <title>Multiple horizontal gene transfer events from other fungi enriched the ability of initially mycotrophic Trichoderma (Ascomycota) to feed on dead plant biomass.</title>
        <authorList>
            <consortium name="DOE Joint Genome Institute"/>
            <person name="Aerts A."/>
            <person name="Atanasova L."/>
            <person name="Chenthamara K."/>
            <person name="Zhang J."/>
            <person name="Grujic M."/>
            <person name="Henrissat B."/>
            <person name="Kuo A."/>
            <person name="Salamov A."/>
            <person name="Lipzen A."/>
            <person name="Labutti K."/>
            <person name="Barry K."/>
            <person name="Miao Y."/>
            <person name="Rahimi M.J."/>
            <person name="Shen Q."/>
            <person name="Grigoriev I.V."/>
            <person name="Kubicek C.P."/>
            <person name="Druzhinina I.S."/>
        </authorList>
    </citation>
    <scope>NUCLEOTIDE SEQUENCE [LARGE SCALE GENOMIC DNA]</scope>
    <source>
        <strain evidence="3 4">ATCC 18648</strain>
    </source>
</reference>
<accession>A0A2T4CI41</accession>
<dbReference type="EMBL" id="KZ679126">
    <property type="protein sequence ID" value="PTB81220.1"/>
    <property type="molecule type" value="Genomic_DNA"/>
</dbReference>
<keyword evidence="2" id="KW-0732">Signal</keyword>
<name>A0A2T4CI41_TRILO</name>
<feature type="signal peptide" evidence="2">
    <location>
        <begin position="1"/>
        <end position="18"/>
    </location>
</feature>
<evidence type="ECO:0000256" key="1">
    <source>
        <dbReference type="SAM" id="MobiDB-lite"/>
    </source>
</evidence>
<gene>
    <name evidence="3" type="ORF">M440DRAFT_1010438</name>
</gene>
<dbReference type="AlphaFoldDB" id="A0A2T4CI41"/>